<dbReference type="Gene3D" id="3.10.290.10">
    <property type="entry name" value="RNA-binding S4 domain"/>
    <property type="match status" value="1"/>
</dbReference>
<dbReference type="EMBL" id="DROP01000150">
    <property type="protein sequence ID" value="HHI88736.1"/>
    <property type="molecule type" value="Genomic_DNA"/>
</dbReference>
<dbReference type="AlphaFoldDB" id="A0A7V5NWT2"/>
<organism evidence="8">
    <name type="scientific">Hellea balneolensis</name>
    <dbReference type="NCBI Taxonomy" id="287478"/>
    <lineage>
        <taxon>Bacteria</taxon>
        <taxon>Pseudomonadati</taxon>
        <taxon>Pseudomonadota</taxon>
        <taxon>Alphaproteobacteria</taxon>
        <taxon>Maricaulales</taxon>
        <taxon>Robiginitomaculaceae</taxon>
        <taxon>Hellea</taxon>
    </lineage>
</organism>
<proteinExistence type="inferred from homology"/>
<dbReference type="InterPro" id="IPR006225">
    <property type="entry name" value="PsdUridine_synth_RluC/D"/>
</dbReference>
<evidence type="ECO:0000259" key="7">
    <source>
        <dbReference type="SMART" id="SM00363"/>
    </source>
</evidence>
<dbReference type="CDD" id="cd00165">
    <property type="entry name" value="S4"/>
    <property type="match status" value="1"/>
</dbReference>
<dbReference type="SUPFAM" id="SSF55120">
    <property type="entry name" value="Pseudouridine synthase"/>
    <property type="match status" value="1"/>
</dbReference>
<dbReference type="InterPro" id="IPR002942">
    <property type="entry name" value="S4_RNA-bd"/>
</dbReference>
<evidence type="ECO:0000256" key="2">
    <source>
        <dbReference type="ARBA" id="ARBA00023235"/>
    </source>
</evidence>
<keyword evidence="2 6" id="KW-0413">Isomerase</keyword>
<dbReference type="NCBIfam" id="TIGR00005">
    <property type="entry name" value="rluA_subfam"/>
    <property type="match status" value="1"/>
</dbReference>
<dbReference type="GO" id="GO:0003723">
    <property type="term" value="F:RNA binding"/>
    <property type="evidence" value="ECO:0007669"/>
    <property type="project" value="UniProtKB-KW"/>
</dbReference>
<gene>
    <name evidence="8" type="ORF">ENK01_02180</name>
</gene>
<dbReference type="PANTHER" id="PTHR21600">
    <property type="entry name" value="MITOCHONDRIAL RNA PSEUDOURIDINE SYNTHASE"/>
    <property type="match status" value="1"/>
</dbReference>
<dbReference type="Pfam" id="PF00849">
    <property type="entry name" value="PseudoU_synth_2"/>
    <property type="match status" value="1"/>
</dbReference>
<dbReference type="Gene3D" id="3.30.2350.10">
    <property type="entry name" value="Pseudouridine synthase"/>
    <property type="match status" value="1"/>
</dbReference>
<feature type="active site" evidence="4">
    <location>
        <position position="140"/>
    </location>
</feature>
<dbReference type="InterPro" id="IPR036986">
    <property type="entry name" value="S4_RNA-bd_sf"/>
</dbReference>
<evidence type="ECO:0000256" key="1">
    <source>
        <dbReference type="ARBA" id="ARBA00010876"/>
    </source>
</evidence>
<name>A0A7V5NWT2_9PROT</name>
<dbReference type="InterPro" id="IPR050188">
    <property type="entry name" value="RluA_PseudoU_synthase"/>
</dbReference>
<evidence type="ECO:0000313" key="8">
    <source>
        <dbReference type="EMBL" id="HHI88736.1"/>
    </source>
</evidence>
<dbReference type="GO" id="GO:0000455">
    <property type="term" value="P:enzyme-directed rRNA pseudouridine synthesis"/>
    <property type="evidence" value="ECO:0007669"/>
    <property type="project" value="TreeGrafter"/>
</dbReference>
<sequence length="343" mass="37549">MTETLQKTADEEAAGQRLDAWLAGWTGQSRSRIKALISEGHVSVDGTAIVKVNTKIRAGGQYTLCLPAPIEAIPAAEDIPLEIVYEDAHLVVVNKQAGLTVHPAVGNWSGTLVNALLHHCGDSLSGIGGVLRPGIVHRIDKDTTGLLVVAKDDKTHRGLAKQFEAHTVERSYICFSRSAPMPREGRIETRIGRAAHDRKKMAVMKELDDWSIARGIEPKGKVAITNYAFIQGYGRKKGASLASPLVSKIECRLETGRTHQIRVHMAHIGCPLLGDRVYGRVRAFKSANSGAEEQLRMALQGFARQALHAKTLGFEHPISKEHMQFDSDLPEDMQKLEAALLRL</sequence>
<dbReference type="CDD" id="cd02869">
    <property type="entry name" value="PseudoU_synth_RluA_like"/>
    <property type="match status" value="1"/>
</dbReference>
<dbReference type="InterPro" id="IPR020103">
    <property type="entry name" value="PsdUridine_synth_cat_dom_sf"/>
</dbReference>
<keyword evidence="5" id="KW-0694">RNA-binding</keyword>
<dbReference type="InterPro" id="IPR006224">
    <property type="entry name" value="PsdUridine_synth_RluA-like_CS"/>
</dbReference>
<dbReference type="SUPFAM" id="SSF55174">
    <property type="entry name" value="Alpha-L RNA-binding motif"/>
    <property type="match status" value="1"/>
</dbReference>
<dbReference type="PROSITE" id="PS01129">
    <property type="entry name" value="PSI_RLU"/>
    <property type="match status" value="1"/>
</dbReference>
<evidence type="ECO:0000256" key="5">
    <source>
        <dbReference type="PROSITE-ProRule" id="PRU00182"/>
    </source>
</evidence>
<comment type="similarity">
    <text evidence="1 6">Belongs to the pseudouridine synthase RluA family.</text>
</comment>
<comment type="caution">
    <text evidence="8">The sequence shown here is derived from an EMBL/GenBank/DDBJ whole genome shotgun (WGS) entry which is preliminary data.</text>
</comment>
<dbReference type="PROSITE" id="PS50889">
    <property type="entry name" value="S4"/>
    <property type="match status" value="1"/>
</dbReference>
<evidence type="ECO:0000256" key="3">
    <source>
        <dbReference type="ARBA" id="ARBA00036882"/>
    </source>
</evidence>
<accession>A0A7V5NWT2</accession>
<comment type="catalytic activity">
    <reaction evidence="6">
        <text>a uridine in RNA = a pseudouridine in RNA</text>
        <dbReference type="Rhea" id="RHEA:48348"/>
        <dbReference type="Rhea" id="RHEA-COMP:12068"/>
        <dbReference type="Rhea" id="RHEA-COMP:12069"/>
        <dbReference type="ChEBI" id="CHEBI:65314"/>
        <dbReference type="ChEBI" id="CHEBI:65315"/>
    </reaction>
</comment>
<feature type="domain" description="RNA-binding S4" evidence="7">
    <location>
        <begin position="16"/>
        <end position="74"/>
    </location>
</feature>
<comment type="function">
    <text evidence="6">Responsible for synthesis of pseudouridine from uracil.</text>
</comment>
<evidence type="ECO:0000256" key="4">
    <source>
        <dbReference type="PIRSR" id="PIRSR606225-1"/>
    </source>
</evidence>
<dbReference type="Pfam" id="PF01479">
    <property type="entry name" value="S4"/>
    <property type="match status" value="1"/>
</dbReference>
<dbReference type="SMART" id="SM00363">
    <property type="entry name" value="S4"/>
    <property type="match status" value="1"/>
</dbReference>
<dbReference type="InterPro" id="IPR006145">
    <property type="entry name" value="PsdUridine_synth_RsuA/RluA"/>
</dbReference>
<evidence type="ECO:0000256" key="6">
    <source>
        <dbReference type="RuleBase" id="RU362028"/>
    </source>
</evidence>
<comment type="catalytic activity">
    <reaction evidence="3">
        <text>uridine(1911/1915/1917) in 23S rRNA = pseudouridine(1911/1915/1917) in 23S rRNA</text>
        <dbReference type="Rhea" id="RHEA:42524"/>
        <dbReference type="Rhea" id="RHEA-COMP:10097"/>
        <dbReference type="Rhea" id="RHEA-COMP:10098"/>
        <dbReference type="ChEBI" id="CHEBI:65314"/>
        <dbReference type="ChEBI" id="CHEBI:65315"/>
        <dbReference type="EC" id="5.4.99.23"/>
    </reaction>
</comment>
<dbReference type="GO" id="GO:0160140">
    <property type="term" value="F:23S rRNA pseudouridine(1911/1915/1917) synthase activity"/>
    <property type="evidence" value="ECO:0007669"/>
    <property type="project" value="UniProtKB-EC"/>
</dbReference>
<dbReference type="Proteomes" id="UP000885806">
    <property type="component" value="Unassembled WGS sequence"/>
</dbReference>
<reference evidence="8" key="1">
    <citation type="journal article" date="2020" name="mSystems">
        <title>Genome- and Community-Level Interaction Insights into Carbon Utilization and Element Cycling Functions of Hydrothermarchaeota in Hydrothermal Sediment.</title>
        <authorList>
            <person name="Zhou Z."/>
            <person name="Liu Y."/>
            <person name="Xu W."/>
            <person name="Pan J."/>
            <person name="Luo Z.H."/>
            <person name="Li M."/>
        </authorList>
    </citation>
    <scope>NUCLEOTIDE SEQUENCE [LARGE SCALE GENOMIC DNA]</scope>
    <source>
        <strain evidence="8">HyVt-538</strain>
    </source>
</reference>
<protein>
    <recommendedName>
        <fullName evidence="6">Pseudouridine synthase</fullName>
        <ecNumber evidence="6">5.4.99.-</ecNumber>
    </recommendedName>
</protein>
<dbReference type="EC" id="5.4.99.-" evidence="6"/>
<dbReference type="PANTHER" id="PTHR21600:SF44">
    <property type="entry name" value="RIBOSOMAL LARGE SUBUNIT PSEUDOURIDINE SYNTHASE D"/>
    <property type="match status" value="1"/>
</dbReference>